<accession>E9R7M3</accession>
<proteinExistence type="predicted"/>
<dbReference type="AlphaFoldDB" id="A0A0F7R881"/>
<accession>Q6KMI7</accession>
<evidence type="ECO:0000313" key="2">
    <source>
        <dbReference type="Proteomes" id="UP000000594"/>
    </source>
</evidence>
<keyword evidence="2" id="KW-1185">Reference proteome</keyword>
<protein>
    <submittedName>
        <fullName evidence="1">Uncharacterized protein</fullName>
    </submittedName>
</protein>
<reference evidence="1 2" key="1">
    <citation type="journal article" date="2009" name="J. Bacteriol.">
        <title>The complete genome sequence of Bacillus anthracis Ames 'Ancestor'.</title>
        <authorList>
            <person name="Ravel J."/>
            <person name="Jiang L."/>
            <person name="Stanley S.T."/>
            <person name="Wilson M.R."/>
            <person name="Decker R.S."/>
            <person name="Read T.D."/>
            <person name="Worsham P."/>
            <person name="Keim P.S."/>
            <person name="Salzberg S.L."/>
            <person name="Fraser-Liggett C.M."/>
            <person name="Rasko D.A."/>
        </authorList>
    </citation>
    <scope>NUCLEOTIDE SEQUENCE [LARGE SCALE GENOMIC DNA]</scope>
    <source>
        <strain evidence="2">Ames ancestor</strain>
    </source>
</reference>
<accession>A0A0F7R881</accession>
<organism evidence="1 2">
    <name type="scientific">Bacillus anthracis</name>
    <name type="common">anthrax bacterium</name>
    <dbReference type="NCBI Taxonomy" id="1392"/>
    <lineage>
        <taxon>Bacteria</taxon>
        <taxon>Bacillati</taxon>
        <taxon>Bacillota</taxon>
        <taxon>Bacilli</taxon>
        <taxon>Bacillales</taxon>
        <taxon>Bacillaceae</taxon>
        <taxon>Bacillus</taxon>
        <taxon>Bacillus cereus group</taxon>
    </lineage>
</organism>
<accession>Q81LU3</accession>
<dbReference type="KEGG" id="bar:GBAA_4518"/>
<sequence length="33" mass="3857">MLVDTYKKINIRLFSIYIDPNSLTASLNDEHTM</sequence>
<name>A0A0F7R881_BACAN</name>
<gene>
    <name evidence="1" type="ordered locus">GBAA_4518</name>
</gene>
<evidence type="ECO:0000313" key="1">
    <source>
        <dbReference type="EMBL" id="AAT33637.1"/>
    </source>
</evidence>
<dbReference type="EMBL" id="AE017334">
    <property type="protein sequence ID" value="AAT33637.1"/>
    <property type="molecule type" value="Genomic_DNA"/>
</dbReference>
<dbReference type="Proteomes" id="UP000000594">
    <property type="component" value="Chromosome"/>
</dbReference>